<dbReference type="SUPFAM" id="SSF109854">
    <property type="entry name" value="DinB/YfiT-like putative metalloenzymes"/>
    <property type="match status" value="1"/>
</dbReference>
<sequence>MQKQILLDLLDHNRFVCNATFKKITPENSRFRLNEKTASVGFIYRHIGETANILGEFFGVKTDVENTTIGQSDTGKNYDLQTSHTFMEQGYKTLEDLIKNSSDQDWFEDVETSFLGTVPRMKLLSIILFHNSHHCGQIASAIVKGN</sequence>
<reference evidence="2" key="1">
    <citation type="journal article" date="2019" name="Int. J. Syst. Evol. Microbiol.">
        <title>The Global Catalogue of Microorganisms (GCM) 10K type strain sequencing project: providing services to taxonomists for standard genome sequencing and annotation.</title>
        <authorList>
            <consortium name="The Broad Institute Genomics Platform"/>
            <consortium name="The Broad Institute Genome Sequencing Center for Infectious Disease"/>
            <person name="Wu L."/>
            <person name="Ma J."/>
        </authorList>
    </citation>
    <scope>NUCLEOTIDE SEQUENCE [LARGE SCALE GENOMIC DNA]</scope>
    <source>
        <strain evidence="2">WYCCWR 13023</strain>
    </source>
</reference>
<accession>A0ABV9PAH4</accession>
<protein>
    <submittedName>
        <fullName evidence="1">DinB family protein</fullName>
    </submittedName>
</protein>
<organism evidence="1 2">
    <name type="scientific">Flavobacterium branchiicola</name>
    <dbReference type="NCBI Taxonomy" id="1114875"/>
    <lineage>
        <taxon>Bacteria</taxon>
        <taxon>Pseudomonadati</taxon>
        <taxon>Bacteroidota</taxon>
        <taxon>Flavobacteriia</taxon>
        <taxon>Flavobacteriales</taxon>
        <taxon>Flavobacteriaceae</taxon>
        <taxon>Flavobacterium</taxon>
    </lineage>
</organism>
<evidence type="ECO:0000313" key="1">
    <source>
        <dbReference type="EMBL" id="MFC4746492.1"/>
    </source>
</evidence>
<dbReference type="EMBL" id="JBHSGV010000001">
    <property type="protein sequence ID" value="MFC4746492.1"/>
    <property type="molecule type" value="Genomic_DNA"/>
</dbReference>
<dbReference type="Proteomes" id="UP001595935">
    <property type="component" value="Unassembled WGS sequence"/>
</dbReference>
<comment type="caution">
    <text evidence="1">The sequence shown here is derived from an EMBL/GenBank/DDBJ whole genome shotgun (WGS) entry which is preliminary data.</text>
</comment>
<dbReference type="RefSeq" id="WP_213254178.1">
    <property type="nucleotide sequence ID" value="NZ_JAGYWA010000001.1"/>
</dbReference>
<proteinExistence type="predicted"/>
<dbReference type="InterPro" id="IPR034660">
    <property type="entry name" value="DinB/YfiT-like"/>
</dbReference>
<name>A0ABV9PAH4_9FLAO</name>
<dbReference type="Gene3D" id="1.20.120.450">
    <property type="entry name" value="dinb family like domain"/>
    <property type="match status" value="1"/>
</dbReference>
<keyword evidence="2" id="KW-1185">Reference proteome</keyword>
<evidence type="ECO:0000313" key="2">
    <source>
        <dbReference type="Proteomes" id="UP001595935"/>
    </source>
</evidence>
<gene>
    <name evidence="1" type="ORF">ACFO5S_03515</name>
</gene>